<dbReference type="PANTHER" id="PTHR45947:SF3">
    <property type="entry name" value="SULFOQUINOVOSYL TRANSFERASE SQD2"/>
    <property type="match status" value="1"/>
</dbReference>
<evidence type="ECO:0000259" key="2">
    <source>
        <dbReference type="Pfam" id="PF00534"/>
    </source>
</evidence>
<dbReference type="EMBL" id="JASFZW010000003">
    <property type="protein sequence ID" value="KAK2078928.1"/>
    <property type="molecule type" value="Genomic_DNA"/>
</dbReference>
<evidence type="ECO:0000313" key="5">
    <source>
        <dbReference type="Proteomes" id="UP001255856"/>
    </source>
</evidence>
<evidence type="ECO:0000256" key="1">
    <source>
        <dbReference type="ARBA" id="ARBA00022676"/>
    </source>
</evidence>
<dbReference type="Gene3D" id="3.40.50.2000">
    <property type="entry name" value="Glycogen Phosphorylase B"/>
    <property type="match status" value="2"/>
</dbReference>
<feature type="domain" description="Glycosyltransferase subfamily 4-like N-terminal" evidence="3">
    <location>
        <begin position="4"/>
        <end position="85"/>
    </location>
</feature>
<dbReference type="Pfam" id="PF13439">
    <property type="entry name" value="Glyco_transf_4"/>
    <property type="match status" value="1"/>
</dbReference>
<accession>A0AAD9IJV6</accession>
<sequence length="293" mass="31928">MIILAGWLFARFLSVPLIYAYHTHVPEYLPRYKLGFLAPATWWAMRLFHCAAELTLVTSTVMRDALQQNKMTGSDEDLDVWKKGICCETFHPRFASAEARRRLLAGRSEGPLLLSVGRLGWEKNLHSLKAIVDAIPGCRLAFVGDGPARSSLEAHFAGAPVAFLGLLQGETLAAAYASADVFVMPSESETLGFVVLEAMASGTPVVAVRAGGIPDIITRPGETGILYEPGDVQAATAGVKRLLEDVAFRDRVARAAREEVSLWDWRAATQYLLREQYPAAMAANARRRAQAGG</sequence>
<dbReference type="InterPro" id="IPR001296">
    <property type="entry name" value="Glyco_trans_1"/>
</dbReference>
<dbReference type="InterPro" id="IPR028098">
    <property type="entry name" value="Glyco_trans_4-like_N"/>
</dbReference>
<feature type="domain" description="Glycosyl transferase family 1" evidence="2">
    <location>
        <begin position="108"/>
        <end position="258"/>
    </location>
</feature>
<evidence type="ECO:0000259" key="3">
    <source>
        <dbReference type="Pfam" id="PF13439"/>
    </source>
</evidence>
<keyword evidence="1" id="KW-0808">Transferase</keyword>
<dbReference type="PANTHER" id="PTHR45947">
    <property type="entry name" value="SULFOQUINOVOSYL TRANSFERASE SQD2"/>
    <property type="match status" value="1"/>
</dbReference>
<organism evidence="4 5">
    <name type="scientific">Prototheca wickerhamii</name>
    <dbReference type="NCBI Taxonomy" id="3111"/>
    <lineage>
        <taxon>Eukaryota</taxon>
        <taxon>Viridiplantae</taxon>
        <taxon>Chlorophyta</taxon>
        <taxon>core chlorophytes</taxon>
        <taxon>Trebouxiophyceae</taxon>
        <taxon>Chlorellales</taxon>
        <taxon>Chlorellaceae</taxon>
        <taxon>Prototheca</taxon>
    </lineage>
</organism>
<proteinExistence type="predicted"/>
<dbReference type="AlphaFoldDB" id="A0AAD9IJV6"/>
<keyword evidence="1" id="KW-0328">Glycosyltransferase</keyword>
<gene>
    <name evidence="4" type="ORF">QBZ16_002618</name>
</gene>
<dbReference type="GO" id="GO:0016757">
    <property type="term" value="F:glycosyltransferase activity"/>
    <property type="evidence" value="ECO:0007669"/>
    <property type="project" value="UniProtKB-KW"/>
</dbReference>
<dbReference type="Pfam" id="PF00534">
    <property type="entry name" value="Glycos_transf_1"/>
    <property type="match status" value="1"/>
</dbReference>
<keyword evidence="5" id="KW-1185">Reference proteome</keyword>
<reference evidence="4" key="1">
    <citation type="submission" date="2021-01" db="EMBL/GenBank/DDBJ databases">
        <authorList>
            <person name="Eckstrom K.M.E."/>
        </authorList>
    </citation>
    <scope>NUCLEOTIDE SEQUENCE</scope>
    <source>
        <strain evidence="4">UVCC 0001</strain>
    </source>
</reference>
<protein>
    <submittedName>
        <fullName evidence="4">Uncharacterized protein</fullName>
    </submittedName>
</protein>
<dbReference type="Proteomes" id="UP001255856">
    <property type="component" value="Unassembled WGS sequence"/>
</dbReference>
<comment type="caution">
    <text evidence="4">The sequence shown here is derived from an EMBL/GenBank/DDBJ whole genome shotgun (WGS) entry which is preliminary data.</text>
</comment>
<evidence type="ECO:0000313" key="4">
    <source>
        <dbReference type="EMBL" id="KAK2078928.1"/>
    </source>
</evidence>
<dbReference type="InterPro" id="IPR050194">
    <property type="entry name" value="Glycosyltransferase_grp1"/>
</dbReference>
<dbReference type="SUPFAM" id="SSF53756">
    <property type="entry name" value="UDP-Glycosyltransferase/glycogen phosphorylase"/>
    <property type="match status" value="1"/>
</dbReference>
<name>A0AAD9IJV6_PROWI</name>